<keyword evidence="1" id="KW-0805">Transcription regulation</keyword>
<evidence type="ECO:0000313" key="6">
    <source>
        <dbReference type="Proteomes" id="UP001056201"/>
    </source>
</evidence>
<dbReference type="InterPro" id="IPR000843">
    <property type="entry name" value="HTH_LacI"/>
</dbReference>
<dbReference type="EMBL" id="CP097635">
    <property type="protein sequence ID" value="URI06437.1"/>
    <property type="molecule type" value="Genomic_DNA"/>
</dbReference>
<dbReference type="Gene3D" id="1.10.260.40">
    <property type="entry name" value="lambda repressor-like DNA-binding domains"/>
    <property type="match status" value="1"/>
</dbReference>
<evidence type="ECO:0000256" key="3">
    <source>
        <dbReference type="ARBA" id="ARBA00023163"/>
    </source>
</evidence>
<dbReference type="SMART" id="SM00354">
    <property type="entry name" value="HTH_LACI"/>
    <property type="match status" value="1"/>
</dbReference>
<dbReference type="InterPro" id="IPR028082">
    <property type="entry name" value="Peripla_BP_I"/>
</dbReference>
<keyword evidence="2" id="KW-0238">DNA-binding</keyword>
<evidence type="ECO:0000256" key="1">
    <source>
        <dbReference type="ARBA" id="ARBA00023015"/>
    </source>
</evidence>
<proteinExistence type="predicted"/>
<gene>
    <name evidence="5" type="ORF">MW290_11000</name>
</gene>
<dbReference type="Pfam" id="PF00356">
    <property type="entry name" value="LacI"/>
    <property type="match status" value="1"/>
</dbReference>
<dbReference type="SUPFAM" id="SSF47413">
    <property type="entry name" value="lambda repressor-like DNA-binding domains"/>
    <property type="match status" value="1"/>
</dbReference>
<dbReference type="SUPFAM" id="SSF53822">
    <property type="entry name" value="Periplasmic binding protein-like I"/>
    <property type="match status" value="1"/>
</dbReference>
<organism evidence="5 6">
    <name type="scientific">Aquincola tertiaricarbonis</name>
    <dbReference type="NCBI Taxonomy" id="391953"/>
    <lineage>
        <taxon>Bacteria</taxon>
        <taxon>Pseudomonadati</taxon>
        <taxon>Pseudomonadota</taxon>
        <taxon>Betaproteobacteria</taxon>
        <taxon>Burkholderiales</taxon>
        <taxon>Sphaerotilaceae</taxon>
        <taxon>Aquincola</taxon>
    </lineage>
</organism>
<dbReference type="Gene3D" id="3.40.50.2300">
    <property type="match status" value="2"/>
</dbReference>
<evidence type="ECO:0000259" key="4">
    <source>
        <dbReference type="PROSITE" id="PS50932"/>
    </source>
</evidence>
<reference evidence="5" key="1">
    <citation type="submission" date="2022-05" db="EMBL/GenBank/DDBJ databases">
        <title>An RpoN-dependent PEP-CTERM gene is involved in floc formation of an Aquincola tertiaricarbonis strain.</title>
        <authorList>
            <person name="Qiu D."/>
            <person name="Xia M."/>
        </authorList>
    </citation>
    <scope>NUCLEOTIDE SEQUENCE</scope>
    <source>
        <strain evidence="5">RN12</strain>
    </source>
</reference>
<keyword evidence="3" id="KW-0804">Transcription</keyword>
<dbReference type="Pfam" id="PF13377">
    <property type="entry name" value="Peripla_BP_3"/>
    <property type="match status" value="1"/>
</dbReference>
<dbReference type="Proteomes" id="UP001056201">
    <property type="component" value="Chromosome 1"/>
</dbReference>
<dbReference type="PROSITE" id="PS50932">
    <property type="entry name" value="HTH_LACI_2"/>
    <property type="match status" value="1"/>
</dbReference>
<keyword evidence="6" id="KW-1185">Reference proteome</keyword>
<sequence length="343" mass="37306">MSSTVKDIAQLAQVSAATVSLVLNGKGGISEETRARVLQAAASLNYAPRSPKAGTPAHTGTLRFLKIAKHGHTVNRDHNTFIADYIDGMSHEAGANGYKLEIVSYEGTPVEDIVASLSGTSLSGVVVLGTELSEDDVRLFEGVPLPLVFIDTHYDLLEQNFVNMNNRDAVFKILSHFAQRGFRHIGFVASNVATTNFRLRREAFMDGMKVLGLPVRARDIITVDSTYDGAYQDMLAKLQAGLAVPECLFCTNDIITYGCIKALREFNIRIPQDLSIIGFDNLPMSAAMDPPLTTIDVSKRQIGYQAIKLLDDLVRATERAPAVKIMVGANLVERASVASPPQR</sequence>
<dbReference type="PANTHER" id="PTHR30146:SF154">
    <property type="entry name" value="TRANSCRIPTION REGULATOR, MEMBER OF GALR FAMILY"/>
    <property type="match status" value="1"/>
</dbReference>
<dbReference type="PROSITE" id="PS00356">
    <property type="entry name" value="HTH_LACI_1"/>
    <property type="match status" value="1"/>
</dbReference>
<accession>A0ABY4S376</accession>
<dbReference type="InterPro" id="IPR046335">
    <property type="entry name" value="LacI/GalR-like_sensor"/>
</dbReference>
<dbReference type="InterPro" id="IPR010982">
    <property type="entry name" value="Lambda_DNA-bd_dom_sf"/>
</dbReference>
<feature type="domain" description="HTH lacI-type" evidence="4">
    <location>
        <begin position="3"/>
        <end position="57"/>
    </location>
</feature>
<evidence type="ECO:0000313" key="5">
    <source>
        <dbReference type="EMBL" id="URI06437.1"/>
    </source>
</evidence>
<protein>
    <submittedName>
        <fullName evidence="5">LacI family transcriptional regulator</fullName>
    </submittedName>
</protein>
<dbReference type="CDD" id="cd01392">
    <property type="entry name" value="HTH_LacI"/>
    <property type="match status" value="1"/>
</dbReference>
<dbReference type="PANTHER" id="PTHR30146">
    <property type="entry name" value="LACI-RELATED TRANSCRIPTIONAL REPRESSOR"/>
    <property type="match status" value="1"/>
</dbReference>
<dbReference type="RefSeq" id="WP_250194700.1">
    <property type="nucleotide sequence ID" value="NZ_CP097635.1"/>
</dbReference>
<evidence type="ECO:0000256" key="2">
    <source>
        <dbReference type="ARBA" id="ARBA00023125"/>
    </source>
</evidence>
<name>A0ABY4S376_AQUTE</name>